<organism evidence="8 9">
    <name type="scientific">Lentibacillus cibarius</name>
    <dbReference type="NCBI Taxonomy" id="2583219"/>
    <lineage>
        <taxon>Bacteria</taxon>
        <taxon>Bacillati</taxon>
        <taxon>Bacillota</taxon>
        <taxon>Bacilli</taxon>
        <taxon>Bacillales</taxon>
        <taxon>Bacillaceae</taxon>
        <taxon>Lentibacillus</taxon>
    </lineage>
</organism>
<dbReference type="PANTHER" id="PTHR30461">
    <property type="entry name" value="DNA-INVERTASE FROM LAMBDOID PROPHAGE"/>
    <property type="match status" value="1"/>
</dbReference>
<dbReference type="SUPFAM" id="SSF53041">
    <property type="entry name" value="Resolvase-like"/>
    <property type="match status" value="1"/>
</dbReference>
<evidence type="ECO:0000256" key="4">
    <source>
        <dbReference type="PIRSR" id="PIRSR606118-50"/>
    </source>
</evidence>
<dbReference type="RefSeq" id="WP_138600747.1">
    <property type="nucleotide sequence ID" value="NZ_VCIA01000001.1"/>
</dbReference>
<dbReference type="PANTHER" id="PTHR30461:SF23">
    <property type="entry name" value="DNA RECOMBINASE-RELATED"/>
    <property type="match status" value="1"/>
</dbReference>
<dbReference type="OrthoDB" id="9811097at2"/>
<feature type="domain" description="Resolvase/invertase-type recombinase catalytic" evidence="6">
    <location>
        <begin position="1"/>
        <end position="148"/>
    </location>
</feature>
<name>A0A5S3QG97_9BACI</name>
<dbReference type="InterPro" id="IPR050639">
    <property type="entry name" value="SSR_resolvase"/>
</dbReference>
<keyword evidence="1" id="KW-0229">DNA integration</keyword>
<dbReference type="PROSITE" id="PS00397">
    <property type="entry name" value="RECOMBINASES_1"/>
    <property type="match status" value="1"/>
</dbReference>
<sequence>MIAIYLRVSTLEQVKDGYSIDAQRERLVAFCTAQGWNDYRFYVDQGVSAKDTERPELKQMFKDIKKGKISMILVYRLDRFTRRVIDLHEMLEEMEKYNCKFKSATEPYDTTTAMGRMFITIVAALAQWENENLSERIKMALEEKVSGGERVGGVPYGFDMTEDRKLIKNDKAPIVLDMINKIKSGMSAMALADFLNKTNNDKPVWRAQTVLRILKNPALYGATRWNDKVYENTHEGIISKDEFMKLQLILNDRTQHRRRDVTNTYIFQGVIACPSCGHPLSVNRYIRKRKDGSEHQFAMYRCQPCEKEKKFTKSINEHKIIDALYDYMRNVNIDNIETIEDTSESIYTDQLNQIEKKREKYQRAWASDLISDDEFKKLMDETKETFEYLKKKVNEYEYPVVVDKEALKQIVFTFNDNFRLLTLDEKRAFVSTFIRKIEIQVIPQPPKRPDKSKRGLYSIEITNVDFY</sequence>
<keyword evidence="2" id="KW-0238">DNA-binding</keyword>
<dbReference type="InterPro" id="IPR025827">
    <property type="entry name" value="Zn_ribbon_recom_dom"/>
</dbReference>
<dbReference type="Pfam" id="PF13408">
    <property type="entry name" value="Zn_ribbon_recom"/>
    <property type="match status" value="1"/>
</dbReference>
<gene>
    <name evidence="8" type="ORF">FFL34_01635</name>
</gene>
<dbReference type="PROSITE" id="PS51737">
    <property type="entry name" value="RECOMBINASE_DNA_BIND"/>
    <property type="match status" value="1"/>
</dbReference>
<dbReference type="PROSITE" id="PS51736">
    <property type="entry name" value="RECOMBINASES_3"/>
    <property type="match status" value="1"/>
</dbReference>
<evidence type="ECO:0000259" key="7">
    <source>
        <dbReference type="PROSITE" id="PS51737"/>
    </source>
</evidence>
<proteinExistence type="predicted"/>
<dbReference type="Proteomes" id="UP000306980">
    <property type="component" value="Unassembled WGS sequence"/>
</dbReference>
<dbReference type="Gene3D" id="3.90.1750.20">
    <property type="entry name" value="Putative Large Serine Recombinase, Chain B, Domain 2"/>
    <property type="match status" value="1"/>
</dbReference>
<dbReference type="Pfam" id="PF00239">
    <property type="entry name" value="Resolvase"/>
    <property type="match status" value="1"/>
</dbReference>
<dbReference type="InterPro" id="IPR036162">
    <property type="entry name" value="Resolvase-like_N_sf"/>
</dbReference>
<feature type="domain" description="Recombinase" evidence="7">
    <location>
        <begin position="155"/>
        <end position="256"/>
    </location>
</feature>
<feature type="active site" description="O-(5'-phospho-DNA)-serine intermediate" evidence="4 5">
    <location>
        <position position="9"/>
    </location>
</feature>
<dbReference type="EMBL" id="VCIA01000001">
    <property type="protein sequence ID" value="TMN20954.1"/>
    <property type="molecule type" value="Genomic_DNA"/>
</dbReference>
<accession>A0A5S3QG97</accession>
<protein>
    <submittedName>
        <fullName evidence="8">Recombinase family protein</fullName>
    </submittedName>
</protein>
<dbReference type="CDD" id="cd00338">
    <property type="entry name" value="Ser_Recombinase"/>
    <property type="match status" value="1"/>
</dbReference>
<reference evidence="8 9" key="1">
    <citation type="submission" date="2019-05" db="EMBL/GenBank/DDBJ databases">
        <title>Genomic analysis of Lentibacillus sp. NKC220-2.</title>
        <authorList>
            <person name="Oh Y.J."/>
        </authorList>
    </citation>
    <scope>NUCLEOTIDE SEQUENCE [LARGE SCALE GENOMIC DNA]</scope>
    <source>
        <strain evidence="8 9">NKC220-2</strain>
    </source>
</reference>
<evidence type="ECO:0000256" key="1">
    <source>
        <dbReference type="ARBA" id="ARBA00022908"/>
    </source>
</evidence>
<dbReference type="GO" id="GO:0000150">
    <property type="term" value="F:DNA strand exchange activity"/>
    <property type="evidence" value="ECO:0007669"/>
    <property type="project" value="InterPro"/>
</dbReference>
<dbReference type="Gene3D" id="3.40.50.1390">
    <property type="entry name" value="Resolvase, N-terminal catalytic domain"/>
    <property type="match status" value="1"/>
</dbReference>
<evidence type="ECO:0000256" key="2">
    <source>
        <dbReference type="ARBA" id="ARBA00023125"/>
    </source>
</evidence>
<dbReference type="InterPro" id="IPR006119">
    <property type="entry name" value="Resolv_N"/>
</dbReference>
<keyword evidence="3" id="KW-0233">DNA recombination</keyword>
<evidence type="ECO:0000313" key="9">
    <source>
        <dbReference type="Proteomes" id="UP000306980"/>
    </source>
</evidence>
<dbReference type="InterPro" id="IPR038109">
    <property type="entry name" value="DNA_bind_recomb_sf"/>
</dbReference>
<comment type="caution">
    <text evidence="8">The sequence shown here is derived from an EMBL/GenBank/DDBJ whole genome shotgun (WGS) entry which is preliminary data.</text>
</comment>
<dbReference type="InterPro" id="IPR011109">
    <property type="entry name" value="DNA_bind_recombinase_dom"/>
</dbReference>
<dbReference type="InterPro" id="IPR006118">
    <property type="entry name" value="Recombinase_CS"/>
</dbReference>
<evidence type="ECO:0000256" key="5">
    <source>
        <dbReference type="PROSITE-ProRule" id="PRU10137"/>
    </source>
</evidence>
<dbReference type="Pfam" id="PF07508">
    <property type="entry name" value="Recombinase"/>
    <property type="match status" value="1"/>
</dbReference>
<evidence type="ECO:0000256" key="3">
    <source>
        <dbReference type="ARBA" id="ARBA00023172"/>
    </source>
</evidence>
<dbReference type="SMART" id="SM00857">
    <property type="entry name" value="Resolvase"/>
    <property type="match status" value="1"/>
</dbReference>
<evidence type="ECO:0000259" key="6">
    <source>
        <dbReference type="PROSITE" id="PS51736"/>
    </source>
</evidence>
<dbReference type="GO" id="GO:0015074">
    <property type="term" value="P:DNA integration"/>
    <property type="evidence" value="ECO:0007669"/>
    <property type="project" value="UniProtKB-KW"/>
</dbReference>
<dbReference type="GO" id="GO:0003677">
    <property type="term" value="F:DNA binding"/>
    <property type="evidence" value="ECO:0007669"/>
    <property type="project" value="UniProtKB-KW"/>
</dbReference>
<evidence type="ECO:0000313" key="8">
    <source>
        <dbReference type="EMBL" id="TMN20954.1"/>
    </source>
</evidence>
<dbReference type="AlphaFoldDB" id="A0A5S3QG97"/>